<keyword evidence="8" id="KW-0186">Copper</keyword>
<evidence type="ECO:0000256" key="1">
    <source>
        <dbReference type="ARBA" id="ARBA00000553"/>
    </source>
</evidence>
<evidence type="ECO:0000256" key="11">
    <source>
        <dbReference type="ARBA" id="ARBA00049893"/>
    </source>
</evidence>
<dbReference type="EMBL" id="AQHZ01000001">
    <property type="protein sequence ID" value="ENO19198.1"/>
    <property type="molecule type" value="Genomic_DNA"/>
</dbReference>
<keyword evidence="7" id="KW-0862">Zinc</keyword>
<dbReference type="AlphaFoldDB" id="N6XDA5"/>
<dbReference type="SUPFAM" id="SSF64438">
    <property type="entry name" value="CNF1/YfiH-like putative cysteine hydrolases"/>
    <property type="match status" value="1"/>
</dbReference>
<dbReference type="PANTHER" id="PTHR30616:SF2">
    <property type="entry name" value="PURINE NUCLEOSIDE PHOSPHORYLASE LACC1"/>
    <property type="match status" value="1"/>
</dbReference>
<dbReference type="HOGENOM" id="CLU_065784_3_1_11"/>
<protein>
    <submittedName>
        <fullName evidence="12">YfiH protein</fullName>
    </submittedName>
</protein>
<proteinExistence type="inferred from homology"/>
<dbReference type="CDD" id="cd16833">
    <property type="entry name" value="YfiH"/>
    <property type="match status" value="1"/>
</dbReference>
<keyword evidence="4" id="KW-0808">Transferase</keyword>
<sequence length="253" mass="27344">MISPALSAPVRLVEAGRGTAPLRSNIAHHVHDDPILVAQRRRALVDELGRQILWMNQTHSARVGVLAKHGGRTCLDIDSESSFFDPQEPGTLIEADGVIVDGRDWPDAPAAAVMTADCMPVLLSSADGRIVAAVHAGRRGLLDSILTRAFRLMRALDPSAPIQAFIAPSICGRCYEVPIDMQIECVRSRPELESTSSWGTPALDLPGAARAELLSVGCQRVAIDPRCTFEDDTLHSYRRDPSCGRNAAIISPR</sequence>
<evidence type="ECO:0000256" key="3">
    <source>
        <dbReference type="ARBA" id="ARBA00007353"/>
    </source>
</evidence>
<evidence type="ECO:0000256" key="7">
    <source>
        <dbReference type="ARBA" id="ARBA00022833"/>
    </source>
</evidence>
<dbReference type="Pfam" id="PF02578">
    <property type="entry name" value="Cu-oxidase_4"/>
    <property type="match status" value="1"/>
</dbReference>
<keyword evidence="13" id="KW-1185">Reference proteome</keyword>
<dbReference type="STRING" id="888050.HMPREF9004_0117"/>
<dbReference type="InterPro" id="IPR038371">
    <property type="entry name" value="Cu_polyphenol_OxRdtase_sf"/>
</dbReference>
<comment type="catalytic activity">
    <reaction evidence="10">
        <text>adenosine + phosphate = alpha-D-ribose 1-phosphate + adenine</text>
        <dbReference type="Rhea" id="RHEA:27642"/>
        <dbReference type="ChEBI" id="CHEBI:16335"/>
        <dbReference type="ChEBI" id="CHEBI:16708"/>
        <dbReference type="ChEBI" id="CHEBI:43474"/>
        <dbReference type="ChEBI" id="CHEBI:57720"/>
        <dbReference type="EC" id="2.4.2.1"/>
    </reaction>
    <physiologicalReaction direction="left-to-right" evidence="10">
        <dbReference type="Rhea" id="RHEA:27643"/>
    </physiologicalReaction>
</comment>
<dbReference type="InterPro" id="IPR003730">
    <property type="entry name" value="Cu_polyphenol_OxRdtase"/>
</dbReference>
<dbReference type="Proteomes" id="UP000013015">
    <property type="component" value="Unassembled WGS sequence"/>
</dbReference>
<dbReference type="GO" id="GO:0005507">
    <property type="term" value="F:copper ion binding"/>
    <property type="evidence" value="ECO:0007669"/>
    <property type="project" value="TreeGrafter"/>
</dbReference>
<name>N6XDA5_9ACTO</name>
<accession>N6XDA5</accession>
<organism evidence="12 13">
    <name type="scientific">Schaalia cardiffensis F0333</name>
    <dbReference type="NCBI Taxonomy" id="888050"/>
    <lineage>
        <taxon>Bacteria</taxon>
        <taxon>Bacillati</taxon>
        <taxon>Actinomycetota</taxon>
        <taxon>Actinomycetes</taxon>
        <taxon>Actinomycetales</taxon>
        <taxon>Actinomycetaceae</taxon>
        <taxon>Schaalia</taxon>
    </lineage>
</organism>
<gene>
    <name evidence="12" type="primary">yfiH</name>
    <name evidence="12" type="ORF">HMPREF9004_0117</name>
</gene>
<comment type="catalytic activity">
    <reaction evidence="1">
        <text>inosine + phosphate = alpha-D-ribose 1-phosphate + hypoxanthine</text>
        <dbReference type="Rhea" id="RHEA:27646"/>
        <dbReference type="ChEBI" id="CHEBI:17368"/>
        <dbReference type="ChEBI" id="CHEBI:17596"/>
        <dbReference type="ChEBI" id="CHEBI:43474"/>
        <dbReference type="ChEBI" id="CHEBI:57720"/>
        <dbReference type="EC" id="2.4.2.1"/>
    </reaction>
    <physiologicalReaction direction="left-to-right" evidence="1">
        <dbReference type="Rhea" id="RHEA:27647"/>
    </physiologicalReaction>
</comment>
<evidence type="ECO:0000256" key="2">
    <source>
        <dbReference type="ARBA" id="ARBA00003215"/>
    </source>
</evidence>
<dbReference type="PATRIC" id="fig|888050.3.peg.117"/>
<evidence type="ECO:0000256" key="10">
    <source>
        <dbReference type="ARBA" id="ARBA00048968"/>
    </source>
</evidence>
<dbReference type="GO" id="GO:0017061">
    <property type="term" value="F:S-methyl-5-thioadenosine phosphorylase activity"/>
    <property type="evidence" value="ECO:0007669"/>
    <property type="project" value="UniProtKB-EC"/>
</dbReference>
<evidence type="ECO:0000256" key="4">
    <source>
        <dbReference type="ARBA" id="ARBA00022679"/>
    </source>
</evidence>
<evidence type="ECO:0000313" key="12">
    <source>
        <dbReference type="EMBL" id="ENO19198.1"/>
    </source>
</evidence>
<keyword evidence="6" id="KW-0378">Hydrolase</keyword>
<dbReference type="InterPro" id="IPR011324">
    <property type="entry name" value="Cytotoxic_necrot_fac-like_cat"/>
</dbReference>
<evidence type="ECO:0000256" key="5">
    <source>
        <dbReference type="ARBA" id="ARBA00022723"/>
    </source>
</evidence>
<reference evidence="12 13" key="1">
    <citation type="submission" date="2013-03" db="EMBL/GenBank/DDBJ databases">
        <title>Reference genome for the Human Microbiome Project.</title>
        <authorList>
            <person name="Aqrawi P."/>
            <person name="Ayvaz T."/>
            <person name="Bess C."/>
            <person name="Blankenburg K."/>
            <person name="Coyle M."/>
            <person name="Deng J."/>
            <person name="Forbes L."/>
            <person name="Fowler G."/>
            <person name="Francisco L."/>
            <person name="Fu Q."/>
            <person name="Gibbs R."/>
            <person name="Gross S."/>
            <person name="Gubbala S."/>
            <person name="Hale W."/>
            <person name="Hemphill L."/>
            <person name="Highlander S."/>
            <person name="Hirani K."/>
            <person name="Jackson L."/>
            <person name="Jakkamsetti A."/>
            <person name="Javaid M."/>
            <person name="Jayaseelan J.C."/>
            <person name="Jiang H."/>
            <person name="Joshi V."/>
            <person name="Korchina V."/>
            <person name="Kovar C."/>
            <person name="Lara F."/>
            <person name="Lee S."/>
            <person name="Liu Y."/>
            <person name="Mata R."/>
            <person name="Mathew T."/>
            <person name="Munidasa M."/>
            <person name="Muzny D."/>
            <person name="Nazareth L."/>
            <person name="Ngo R."/>
            <person name="Nguyen L."/>
            <person name="Nguyen N."/>
            <person name="Okwuonu G."/>
            <person name="Ongeri F."/>
            <person name="Palculict T."/>
            <person name="Patil S."/>
            <person name="Petrosino J."/>
            <person name="Pham C."/>
            <person name="Pham P."/>
            <person name="Pu L.-L."/>
            <person name="Qin X."/>
            <person name="Qu J."/>
            <person name="Reid J."/>
            <person name="Ross M."/>
            <person name="Ruth R."/>
            <person name="Saada N."/>
            <person name="San Lucas F."/>
            <person name="Santibanez J."/>
            <person name="Shang Y."/>
            <person name="Simmons D."/>
            <person name="Song X.-Z."/>
            <person name="Tang L.-Y."/>
            <person name="Thornton R."/>
            <person name="Warren J."/>
            <person name="Weissenberger G."/>
            <person name="Wilczek-Boney K."/>
            <person name="Worley K."/>
            <person name="Youmans B."/>
            <person name="Zhang J."/>
            <person name="Zhang L."/>
            <person name="Zhao Z."/>
            <person name="Zhou C."/>
            <person name="Zhu D."/>
            <person name="Zhu Y."/>
        </authorList>
    </citation>
    <scope>NUCLEOTIDE SEQUENCE [LARGE SCALE GENOMIC DNA]</scope>
    <source>
        <strain evidence="12 13">F0333</strain>
    </source>
</reference>
<comment type="caution">
    <text evidence="12">The sequence shown here is derived from an EMBL/GenBank/DDBJ whole genome shotgun (WGS) entry which is preliminary data.</text>
</comment>
<comment type="function">
    <text evidence="2">Purine nucleoside enzyme that catalyzes the phosphorolysis of adenosine and inosine nucleosides, yielding D-ribose 1-phosphate and the respective free bases, adenine and hypoxanthine. Also catalyzes the phosphorolysis of S-methyl-5'-thioadenosine into adenine and S-methyl-5-thio-alpha-D-ribose 1-phosphate. Also has adenosine deaminase activity.</text>
</comment>
<comment type="catalytic activity">
    <reaction evidence="9">
        <text>adenosine + H2O + H(+) = inosine + NH4(+)</text>
        <dbReference type="Rhea" id="RHEA:24408"/>
        <dbReference type="ChEBI" id="CHEBI:15377"/>
        <dbReference type="ChEBI" id="CHEBI:15378"/>
        <dbReference type="ChEBI" id="CHEBI:16335"/>
        <dbReference type="ChEBI" id="CHEBI:17596"/>
        <dbReference type="ChEBI" id="CHEBI:28938"/>
        <dbReference type="EC" id="3.5.4.4"/>
    </reaction>
    <physiologicalReaction direction="left-to-right" evidence="9">
        <dbReference type="Rhea" id="RHEA:24409"/>
    </physiologicalReaction>
</comment>
<comment type="catalytic activity">
    <reaction evidence="11">
        <text>S-methyl-5'-thioadenosine + phosphate = 5-(methylsulfanyl)-alpha-D-ribose 1-phosphate + adenine</text>
        <dbReference type="Rhea" id="RHEA:11852"/>
        <dbReference type="ChEBI" id="CHEBI:16708"/>
        <dbReference type="ChEBI" id="CHEBI:17509"/>
        <dbReference type="ChEBI" id="CHEBI:43474"/>
        <dbReference type="ChEBI" id="CHEBI:58533"/>
        <dbReference type="EC" id="2.4.2.28"/>
    </reaction>
    <physiologicalReaction direction="left-to-right" evidence="11">
        <dbReference type="Rhea" id="RHEA:11853"/>
    </physiologicalReaction>
</comment>
<evidence type="ECO:0000313" key="13">
    <source>
        <dbReference type="Proteomes" id="UP000013015"/>
    </source>
</evidence>
<evidence type="ECO:0000256" key="6">
    <source>
        <dbReference type="ARBA" id="ARBA00022801"/>
    </source>
</evidence>
<dbReference type="PANTHER" id="PTHR30616">
    <property type="entry name" value="UNCHARACTERIZED PROTEIN YFIH"/>
    <property type="match status" value="1"/>
</dbReference>
<evidence type="ECO:0000256" key="8">
    <source>
        <dbReference type="ARBA" id="ARBA00023008"/>
    </source>
</evidence>
<evidence type="ECO:0000256" key="9">
    <source>
        <dbReference type="ARBA" id="ARBA00047989"/>
    </source>
</evidence>
<dbReference type="RefSeq" id="WP_005961659.1">
    <property type="nucleotide sequence ID" value="NZ_CP040505.1"/>
</dbReference>
<comment type="similarity">
    <text evidence="3">Belongs to the purine nucleoside phosphorylase YfiH/LACC1 family.</text>
</comment>
<dbReference type="eggNOG" id="COG1496">
    <property type="taxonomic scope" value="Bacteria"/>
</dbReference>
<keyword evidence="5" id="KW-0479">Metal-binding</keyword>
<dbReference type="Gene3D" id="3.60.140.10">
    <property type="entry name" value="CNF1/YfiH-like putative cysteine hydrolases"/>
    <property type="match status" value="1"/>
</dbReference>
<dbReference type="GO" id="GO:0016787">
    <property type="term" value="F:hydrolase activity"/>
    <property type="evidence" value="ECO:0007669"/>
    <property type="project" value="UniProtKB-KW"/>
</dbReference>